<dbReference type="KEGG" id="slf:JEQ17_32885"/>
<gene>
    <name evidence="3" type="ORF">JEQ17_32885</name>
</gene>
<organism evidence="3 4">
    <name type="scientific">Streptomyces liliifuscus</name>
    <dbReference type="NCBI Taxonomy" id="2797636"/>
    <lineage>
        <taxon>Bacteria</taxon>
        <taxon>Bacillati</taxon>
        <taxon>Actinomycetota</taxon>
        <taxon>Actinomycetes</taxon>
        <taxon>Kitasatosporales</taxon>
        <taxon>Streptomycetaceae</taxon>
        <taxon>Streptomyces</taxon>
    </lineage>
</organism>
<dbReference type="Pfam" id="PF19559">
    <property type="entry name" value="DUF6081"/>
    <property type="match status" value="1"/>
</dbReference>
<keyword evidence="4" id="KW-1185">Reference proteome</keyword>
<dbReference type="InterPro" id="IPR045727">
    <property type="entry name" value="DUF6081"/>
</dbReference>
<keyword evidence="2" id="KW-0732">Signal</keyword>
<reference evidence="3 4" key="1">
    <citation type="submission" date="2020-12" db="EMBL/GenBank/DDBJ databases">
        <title>A novel species.</title>
        <authorList>
            <person name="Li K."/>
        </authorList>
    </citation>
    <scope>NUCLEOTIDE SEQUENCE [LARGE SCALE GENOMIC DNA]</scope>
    <source>
        <strain evidence="3 4">ZYC-3</strain>
    </source>
</reference>
<feature type="region of interest" description="Disordered" evidence="1">
    <location>
        <begin position="88"/>
        <end position="112"/>
    </location>
</feature>
<proteinExistence type="predicted"/>
<name>A0A7T7REI9_9ACTN</name>
<evidence type="ECO:0000256" key="1">
    <source>
        <dbReference type="SAM" id="MobiDB-lite"/>
    </source>
</evidence>
<accession>A0A7T7REI9</accession>
<feature type="chain" id="PRO_5033007492" evidence="2">
    <location>
        <begin position="31"/>
        <end position="357"/>
    </location>
</feature>
<evidence type="ECO:0000313" key="4">
    <source>
        <dbReference type="Proteomes" id="UP000595636"/>
    </source>
</evidence>
<sequence length="357" mass="38446">MARGTMRHKVAYAVVAAAAVVALLPATAQSAPTESQARPGGGTVLFQDTYGNGFTTGENGNWLLQGDAEWPTGDAVVTTPGGVLNVVPTGVNPKTGDPAYARSTGPDGGADSDDHIKWIAFPNRFTAENVPGFEVPDTGSISCVHKVAGRTFGTENPFGSTVKDPASDIRLASIALITADFESRAIADFSVTNDTVYAIYERLPSDTEDYASYGYAIPLARTEPGAMHELEVRLDQSGKRVTWFVDGRQKLQTDKIGTRAFDRKYMTLDHGGKEERVELDQMTCGMGLGSLLDGAKPGAADGGALVRLKHKDGFYFDPRRGEPVEQKFLDPDSKVENRLFGQGSEIRADWTKVIRRP</sequence>
<dbReference type="Proteomes" id="UP000595636">
    <property type="component" value="Chromosome"/>
</dbReference>
<protein>
    <submittedName>
        <fullName evidence="3">Uncharacterized protein</fullName>
    </submittedName>
</protein>
<dbReference type="EMBL" id="CP066831">
    <property type="protein sequence ID" value="QQM43710.1"/>
    <property type="molecule type" value="Genomic_DNA"/>
</dbReference>
<evidence type="ECO:0000256" key="2">
    <source>
        <dbReference type="SAM" id="SignalP"/>
    </source>
</evidence>
<dbReference type="AlphaFoldDB" id="A0A7T7REI9"/>
<evidence type="ECO:0000313" key="3">
    <source>
        <dbReference type="EMBL" id="QQM43710.1"/>
    </source>
</evidence>
<feature type="signal peptide" evidence="2">
    <location>
        <begin position="1"/>
        <end position="30"/>
    </location>
</feature>